<feature type="compositionally biased region" description="Basic and acidic residues" evidence="1">
    <location>
        <begin position="97"/>
        <end position="109"/>
    </location>
</feature>
<feature type="compositionally biased region" description="Basic residues" evidence="1">
    <location>
        <begin position="186"/>
        <end position="195"/>
    </location>
</feature>
<feature type="compositionally biased region" description="Basic residues" evidence="1">
    <location>
        <begin position="110"/>
        <end position="130"/>
    </location>
</feature>
<feature type="compositionally biased region" description="Low complexity" evidence="1">
    <location>
        <begin position="146"/>
        <end position="159"/>
    </location>
</feature>
<organism evidence="2">
    <name type="scientific">uncultured Blastococcus sp</name>
    <dbReference type="NCBI Taxonomy" id="217144"/>
    <lineage>
        <taxon>Bacteria</taxon>
        <taxon>Bacillati</taxon>
        <taxon>Actinomycetota</taxon>
        <taxon>Actinomycetes</taxon>
        <taxon>Geodermatophilales</taxon>
        <taxon>Geodermatophilaceae</taxon>
        <taxon>Blastococcus</taxon>
        <taxon>environmental samples</taxon>
    </lineage>
</organism>
<protein>
    <submittedName>
        <fullName evidence="2">Uncharacterized protein</fullName>
    </submittedName>
</protein>
<feature type="non-terminal residue" evidence="2">
    <location>
        <position position="202"/>
    </location>
</feature>
<evidence type="ECO:0000313" key="2">
    <source>
        <dbReference type="EMBL" id="CAA9258155.1"/>
    </source>
</evidence>
<accession>A0A6J4ISM9</accession>
<evidence type="ECO:0000256" key="1">
    <source>
        <dbReference type="SAM" id="MobiDB-lite"/>
    </source>
</evidence>
<name>A0A6J4ISM9_9ACTN</name>
<gene>
    <name evidence="2" type="ORF">AVDCRST_MAG57-2478</name>
</gene>
<dbReference type="AlphaFoldDB" id="A0A6J4ISM9"/>
<proteinExistence type="predicted"/>
<feature type="non-terminal residue" evidence="2">
    <location>
        <position position="1"/>
    </location>
</feature>
<sequence>GEQHRVRRAACDAPDARCGPRPPRASVDPPAGGPNLRFGRGCFFVRRRARGERRPDPLPDLPPGPSRRHRRGARPAPGGHAVGRRLGVPLRAVPDVLDPRRPRAAGDLHPRRRPHRRRRGDPALRRRGRAAPRGVRGAGRPHARRPVAAGVAGRGLRAAASRRRGTGGGPGDPPPVRAGGRPPDRRVHRRGHRRAGPGGHAV</sequence>
<feature type="region of interest" description="Disordered" evidence="1">
    <location>
        <begin position="1"/>
        <end position="202"/>
    </location>
</feature>
<dbReference type="EMBL" id="CADCTI010000204">
    <property type="protein sequence ID" value="CAA9258155.1"/>
    <property type="molecule type" value="Genomic_DNA"/>
</dbReference>
<reference evidence="2" key="1">
    <citation type="submission" date="2020-02" db="EMBL/GenBank/DDBJ databases">
        <authorList>
            <person name="Meier V. D."/>
        </authorList>
    </citation>
    <scope>NUCLEOTIDE SEQUENCE</scope>
    <source>
        <strain evidence="2">AVDCRST_MAG57</strain>
    </source>
</reference>